<dbReference type="Proteomes" id="UP001281147">
    <property type="component" value="Unassembled WGS sequence"/>
</dbReference>
<proteinExistence type="predicted"/>
<dbReference type="EMBL" id="JAUTXU010000187">
    <property type="protein sequence ID" value="KAK3700334.1"/>
    <property type="molecule type" value="Genomic_DNA"/>
</dbReference>
<protein>
    <submittedName>
        <fullName evidence="1">Uncharacterized protein</fullName>
    </submittedName>
</protein>
<sequence>MAAAPPDVGAAMAGFVNETKAEIRNLKQVNVALAKRVEALETAGIPAQKVLERQDSALTQLHSRCNEQNMRIDTLAAQQEELRDESSGVKRGVDDLTKQQIDRTTLVNDLERSRQQRTEQERLLTELGAYVADSRNEQKRLRTEIDRVKAQHQEFVAKTQQMKVMHPQSTKPQFTGLPISQLLQQPEPLLSRSNSSNVNTANMPPPRKISSLTSHKQKLPVGGVNDSGDPEPEPKGSSTAQSSFEREASVASSVTFCTSSPFHQRKTRKLEQLTHSDPDSAGHEFSSAPEEGDVGSGDSQSIIEAESEDEGAHISPSCDFEPMEVAKGDEADMSTSVKIGGSDRSYKRRRISSTEPTGAYKGDDLHLPTFATLQSPVKNRSQQVAGRGKAVVPSTQKRSAALKVPVCHLDLNIADEEEEEDDDDTIFVRPRKKQASPVSVLNSAVSVPKALSSYVRVADHMPNSLEIKTPSQWQADQLQAASATDAKSSSPSQTATTAPSPAKNGTSSSTTTSSSGSDKTLTAQTTDKAKGAAKAVTSSDLLKQFHARTGDEQKSGSPPETSEDAKETIAFARSTGRARREPTRPHGEVNWWKEKKSHRAK</sequence>
<evidence type="ECO:0000313" key="2">
    <source>
        <dbReference type="Proteomes" id="UP001281147"/>
    </source>
</evidence>
<name>A0ACC3MPA8_9PEZI</name>
<evidence type="ECO:0000313" key="1">
    <source>
        <dbReference type="EMBL" id="KAK3700334.1"/>
    </source>
</evidence>
<organism evidence="1 2">
    <name type="scientific">Vermiconidia calcicola</name>
    <dbReference type="NCBI Taxonomy" id="1690605"/>
    <lineage>
        <taxon>Eukaryota</taxon>
        <taxon>Fungi</taxon>
        <taxon>Dikarya</taxon>
        <taxon>Ascomycota</taxon>
        <taxon>Pezizomycotina</taxon>
        <taxon>Dothideomycetes</taxon>
        <taxon>Dothideomycetidae</taxon>
        <taxon>Mycosphaerellales</taxon>
        <taxon>Extremaceae</taxon>
        <taxon>Vermiconidia</taxon>
    </lineage>
</organism>
<keyword evidence="2" id="KW-1185">Reference proteome</keyword>
<comment type="caution">
    <text evidence="1">The sequence shown here is derived from an EMBL/GenBank/DDBJ whole genome shotgun (WGS) entry which is preliminary data.</text>
</comment>
<gene>
    <name evidence="1" type="ORF">LTR37_016038</name>
</gene>
<accession>A0ACC3MPA8</accession>
<reference evidence="1" key="1">
    <citation type="submission" date="2023-07" db="EMBL/GenBank/DDBJ databases">
        <title>Black Yeasts Isolated from many extreme environments.</title>
        <authorList>
            <person name="Coleine C."/>
            <person name="Stajich J.E."/>
            <person name="Selbmann L."/>
        </authorList>
    </citation>
    <scope>NUCLEOTIDE SEQUENCE</scope>
    <source>
        <strain evidence="1">CCFEE 5714</strain>
    </source>
</reference>